<dbReference type="EMBL" id="FNBH01000003">
    <property type="protein sequence ID" value="SDG27473.1"/>
    <property type="molecule type" value="Genomic_DNA"/>
</dbReference>
<dbReference type="AlphaFoldDB" id="A0A1G7SWP1"/>
<feature type="non-terminal residue" evidence="1">
    <location>
        <position position="1"/>
    </location>
</feature>
<evidence type="ECO:0000313" key="2">
    <source>
        <dbReference type="Proteomes" id="UP000199203"/>
    </source>
</evidence>
<dbReference type="NCBIfam" id="TIGR03696">
    <property type="entry name" value="Rhs_assc_core"/>
    <property type="match status" value="1"/>
</dbReference>
<accession>A0A1G7SWP1</accession>
<reference evidence="2" key="1">
    <citation type="submission" date="2016-10" db="EMBL/GenBank/DDBJ databases">
        <authorList>
            <person name="Varghese N."/>
            <person name="Submissions S."/>
        </authorList>
    </citation>
    <scope>NUCLEOTIDE SEQUENCE [LARGE SCALE GENOMIC DNA]</scope>
    <source>
        <strain evidence="2">DSM 19684</strain>
    </source>
</reference>
<dbReference type="PANTHER" id="PTHR32305:SF15">
    <property type="entry name" value="PROTEIN RHSA-RELATED"/>
    <property type="match status" value="1"/>
</dbReference>
<organism evidence="1 2">
    <name type="scientific">Epilithonimonas hungarica</name>
    <dbReference type="NCBI Taxonomy" id="454006"/>
    <lineage>
        <taxon>Bacteria</taxon>
        <taxon>Pseudomonadati</taxon>
        <taxon>Bacteroidota</taxon>
        <taxon>Flavobacteriia</taxon>
        <taxon>Flavobacteriales</taxon>
        <taxon>Weeksellaceae</taxon>
        <taxon>Chryseobacterium group</taxon>
        <taxon>Epilithonimonas</taxon>
    </lineage>
</organism>
<sequence length="358" mass="37837">NDYYPFGMNMQGVDSSFDTMGSFLNHKYNRKELQETGFYDYGWRQYMPDLGRWFGMDQLSERYNSFSPYAYVMNNPAMMYDPDGRVSYSWIAGLYNNAKPGGSTTYSDFDSDGNWGSSTFSPMGSGEVTNFYNFLAVGGTGNYTYFTGPASTSSTYNSSQGAYNATMDLGIGHNITIKDNSQNESGNWLDVAGTVNDYRDNIGGALADNAGLTRFGTNGRLYFPTANGRVFYGNQYARTFSLAKWGGIASKGALGVNATIGLIKTGQGYQADGGKFGYNAQRAAVGATVGVLGGWGGAEAGALMGAEFGATVGSLFPGAGTVIGGVIGGVAGGIIGAFGGGMWGQAVGEGSVDAYYLH</sequence>
<dbReference type="OrthoDB" id="1275222at2"/>
<dbReference type="RefSeq" id="WP_139166672.1">
    <property type="nucleotide sequence ID" value="NZ_FNBH01000003.1"/>
</dbReference>
<evidence type="ECO:0000313" key="1">
    <source>
        <dbReference type="EMBL" id="SDG27473.1"/>
    </source>
</evidence>
<dbReference type="InterPro" id="IPR022385">
    <property type="entry name" value="Rhs_assc_core"/>
</dbReference>
<dbReference type="InterPro" id="IPR050708">
    <property type="entry name" value="T6SS_VgrG/RHS"/>
</dbReference>
<name>A0A1G7SWP1_9FLAO</name>
<proteinExistence type="predicted"/>
<dbReference type="PANTHER" id="PTHR32305">
    <property type="match status" value="1"/>
</dbReference>
<keyword evidence="2" id="KW-1185">Reference proteome</keyword>
<dbReference type="Proteomes" id="UP000199203">
    <property type="component" value="Unassembled WGS sequence"/>
</dbReference>
<dbReference type="Gene3D" id="2.180.10.10">
    <property type="entry name" value="RHS repeat-associated core"/>
    <property type="match status" value="1"/>
</dbReference>
<gene>
    <name evidence="1" type="ORF">SAMN05421825_3107</name>
</gene>
<protein>
    <submittedName>
        <fullName evidence="1">RHS repeat-associated core domain-containing protein</fullName>
    </submittedName>
</protein>
<dbReference type="STRING" id="454006.SAMN05421825_3107"/>